<evidence type="ECO:0000313" key="1">
    <source>
        <dbReference type="EMBL" id="BBO68069.1"/>
    </source>
</evidence>
<gene>
    <name evidence="1" type="ORF">DSCA_19990</name>
</gene>
<evidence type="ECO:0000313" key="2">
    <source>
        <dbReference type="Proteomes" id="UP000427906"/>
    </source>
</evidence>
<dbReference type="Proteomes" id="UP000427906">
    <property type="component" value="Chromosome"/>
</dbReference>
<keyword evidence="2" id="KW-1185">Reference proteome</keyword>
<organism evidence="1 2">
    <name type="scientific">Desulfosarcina alkanivorans</name>
    <dbReference type="NCBI Taxonomy" id="571177"/>
    <lineage>
        <taxon>Bacteria</taxon>
        <taxon>Pseudomonadati</taxon>
        <taxon>Thermodesulfobacteriota</taxon>
        <taxon>Desulfobacteria</taxon>
        <taxon>Desulfobacterales</taxon>
        <taxon>Desulfosarcinaceae</taxon>
        <taxon>Desulfosarcina</taxon>
    </lineage>
</organism>
<proteinExistence type="predicted"/>
<sequence>MGCEVADISDIFFGADYLHMSDIPCGGDIFMSGLDLPGTSFPGAHPLKLVAKGKRTIIDGQCNGPFKGVLDQGQGGQFALQDGNRRAADKCLSPVY</sequence>
<dbReference type="EMBL" id="AP021874">
    <property type="protein sequence ID" value="BBO68069.1"/>
    <property type="molecule type" value="Genomic_DNA"/>
</dbReference>
<dbReference type="KEGG" id="dalk:DSCA_19990"/>
<protein>
    <submittedName>
        <fullName evidence="1">Uncharacterized protein</fullName>
    </submittedName>
</protein>
<name>A0A5K7YJQ2_9BACT</name>
<accession>A0A5K7YJQ2</accession>
<reference evidence="1 2" key="1">
    <citation type="submission" date="2019-11" db="EMBL/GenBank/DDBJ databases">
        <title>Comparative genomics of hydrocarbon-degrading Desulfosarcina strains.</title>
        <authorList>
            <person name="Watanabe M."/>
            <person name="Kojima H."/>
            <person name="Fukui M."/>
        </authorList>
    </citation>
    <scope>NUCLEOTIDE SEQUENCE [LARGE SCALE GENOMIC DNA]</scope>
    <source>
        <strain evidence="1 2">PL12</strain>
    </source>
</reference>
<dbReference type="AlphaFoldDB" id="A0A5K7YJQ2"/>